<gene>
    <name evidence="3" type="ORF">GCM10023095_20590</name>
</gene>
<accession>A0ABP8QD57</accession>
<keyword evidence="1" id="KW-0732">Signal</keyword>
<proteinExistence type="predicted"/>
<dbReference type="SUPFAM" id="SSF103515">
    <property type="entry name" value="Autotransporter"/>
    <property type="match status" value="1"/>
</dbReference>
<reference evidence="4" key="1">
    <citation type="journal article" date="2019" name="Int. J. Syst. Evol. Microbiol.">
        <title>The Global Catalogue of Microorganisms (GCM) 10K type strain sequencing project: providing services to taxonomists for standard genome sequencing and annotation.</title>
        <authorList>
            <consortium name="The Broad Institute Genomics Platform"/>
            <consortium name="The Broad Institute Genome Sequencing Center for Infectious Disease"/>
            <person name="Wu L."/>
            <person name="Ma J."/>
        </authorList>
    </citation>
    <scope>NUCLEOTIDE SEQUENCE [LARGE SCALE GENOMIC DNA]</scope>
    <source>
        <strain evidence="4">JCM 32226</strain>
    </source>
</reference>
<dbReference type="Proteomes" id="UP001501321">
    <property type="component" value="Unassembled WGS sequence"/>
</dbReference>
<feature type="signal peptide" evidence="1">
    <location>
        <begin position="1"/>
        <end position="22"/>
    </location>
</feature>
<dbReference type="Pfam" id="PF03797">
    <property type="entry name" value="Autotransporter"/>
    <property type="match status" value="1"/>
</dbReference>
<organism evidence="3 4">
    <name type="scientific">Pseudaeromonas paramecii</name>
    <dbReference type="NCBI Taxonomy" id="2138166"/>
    <lineage>
        <taxon>Bacteria</taxon>
        <taxon>Pseudomonadati</taxon>
        <taxon>Pseudomonadota</taxon>
        <taxon>Gammaproteobacteria</taxon>
        <taxon>Aeromonadales</taxon>
        <taxon>Aeromonadaceae</taxon>
        <taxon>Pseudaeromonas</taxon>
    </lineage>
</organism>
<dbReference type="Gene3D" id="2.40.128.130">
    <property type="entry name" value="Autotransporter beta-domain"/>
    <property type="match status" value="1"/>
</dbReference>
<dbReference type="InterPro" id="IPR036709">
    <property type="entry name" value="Autotransporte_beta_dom_sf"/>
</dbReference>
<evidence type="ECO:0000313" key="3">
    <source>
        <dbReference type="EMBL" id="GAA4499843.1"/>
    </source>
</evidence>
<evidence type="ECO:0000256" key="1">
    <source>
        <dbReference type="SAM" id="SignalP"/>
    </source>
</evidence>
<keyword evidence="4" id="KW-1185">Reference proteome</keyword>
<feature type="domain" description="Autotransporter" evidence="2">
    <location>
        <begin position="48"/>
        <end position="143"/>
    </location>
</feature>
<dbReference type="InterPro" id="IPR005546">
    <property type="entry name" value="Autotransporte_beta"/>
</dbReference>
<evidence type="ECO:0000313" key="4">
    <source>
        <dbReference type="Proteomes" id="UP001501321"/>
    </source>
</evidence>
<comment type="caution">
    <text evidence="3">The sequence shown here is derived from an EMBL/GenBank/DDBJ whole genome shotgun (WGS) entry which is preliminary data.</text>
</comment>
<sequence>MPHRLSRLLLLASLLWIAGPLAAENPLQRQANAALALMTFTVTPDITASNLNIQDQRAGTVSLLMTQWGGGATWSADFPLYLEGNLGFSRYDPRFLLEEGDETFTIPARWNTLSATGGIGWDFPLQPELVLRPIANLTLGTMASDLRVADWILDRDDLRQSTSLLDVGRLNAIGYGTSLMLDYEHLSPAQDLDAELRFSYIHLQSMGGTGALIRGQANAENLSLYLRRRAPTGLLLFERPLRYVLEGAHTQYLGAQRGLLGFDALTSLGTGLELDLSRFDLLVSRLRLVGRYMFGRNTDGYSIGLAASF</sequence>
<feature type="chain" id="PRO_5045157012" description="Autotransporter domain-containing protein" evidence="1">
    <location>
        <begin position="23"/>
        <end position="309"/>
    </location>
</feature>
<evidence type="ECO:0000259" key="2">
    <source>
        <dbReference type="Pfam" id="PF03797"/>
    </source>
</evidence>
<dbReference type="RefSeq" id="WP_345012743.1">
    <property type="nucleotide sequence ID" value="NZ_BAABFC010000013.1"/>
</dbReference>
<name>A0ABP8QD57_9GAMM</name>
<protein>
    <recommendedName>
        <fullName evidence="2">Autotransporter domain-containing protein</fullName>
    </recommendedName>
</protein>
<dbReference type="EMBL" id="BAABFC010000013">
    <property type="protein sequence ID" value="GAA4499843.1"/>
    <property type="molecule type" value="Genomic_DNA"/>
</dbReference>